<organism evidence="1 2">
    <name type="scientific">Vermiconidia calcicola</name>
    <dbReference type="NCBI Taxonomy" id="1690605"/>
    <lineage>
        <taxon>Eukaryota</taxon>
        <taxon>Fungi</taxon>
        <taxon>Dikarya</taxon>
        <taxon>Ascomycota</taxon>
        <taxon>Pezizomycotina</taxon>
        <taxon>Dothideomycetes</taxon>
        <taxon>Dothideomycetidae</taxon>
        <taxon>Mycosphaerellales</taxon>
        <taxon>Extremaceae</taxon>
        <taxon>Vermiconidia</taxon>
    </lineage>
</organism>
<comment type="caution">
    <text evidence="1">The sequence shown here is derived from an EMBL/GenBank/DDBJ whole genome shotgun (WGS) entry which is preliminary data.</text>
</comment>
<proteinExistence type="predicted"/>
<dbReference type="EC" id="6.3.4.21" evidence="1"/>
<keyword evidence="1" id="KW-0328">Glycosyltransferase</keyword>
<accession>A0ACC3MHZ6</accession>
<gene>
    <name evidence="1" type="primary">NPT1_2</name>
    <name evidence="1" type="ORF">LTR37_018727</name>
</gene>
<protein>
    <submittedName>
        <fullName evidence="1">Nicotinate phosphoribosyltransferase</fullName>
        <ecNumber evidence="1">6.3.4.21</ecNumber>
    </submittedName>
</protein>
<reference evidence="1" key="1">
    <citation type="submission" date="2023-07" db="EMBL/GenBank/DDBJ databases">
        <title>Black Yeasts Isolated from many extreme environments.</title>
        <authorList>
            <person name="Coleine C."/>
            <person name="Stajich J.E."/>
            <person name="Selbmann L."/>
        </authorList>
    </citation>
    <scope>NUCLEOTIDE SEQUENCE</scope>
    <source>
        <strain evidence="1">CCFEE 5714</strain>
    </source>
</reference>
<sequence>MADSNHGNKPTAEGIFSVLDTDLYKLTMQCAVLKYFPNTKVAYSFTNRTPHMKLTRGAYKWLQDQIRKLGNMTVTREETEWLEKTCPFLNKDYLAYLTGFRLKPEEHVHMTFEPEAETADDATPGTVRLAVCGLWVETILYEIPILALVSEAYFKFIDRDWTHDGQVDKAKQKGLQLLEHGCVFSEFGSRRRRDYQTHELVMQGLLEASKEAESKGWKGKFTGTSNVHFAMRYGVMPIGTVAHEWFMAIAAITDDYANANELAMQYWVGTFGRGVLAIALTDTFGTPAFLRAFTKPAPKSGMTDAVDEARDPTYAQMFTGVRQDSGDPLEYCKLISNFYSAQGIKEKKVVVYSDSLNVEKCIKYKEVTDAAGLTPSFGVGTFFTNDFTHASSGEKSVPLNIVIKLSEANGKPAVKLSDNKGKNTGNDEFIRKVKEVVGYEEHEWKEGDEAHRPKLQSRMATQHTPSRLERLPAELRNNRYGFVVVEEGTIYAGDFFGTKGKAEVNIQPPLAFTSRQVRAEVLPIFYRENTFSVYGRKSCGETKILKQWLVLLQPFLKYMSSLEVVMYLGDVYVSLYANSDCSDTAQLTQYTHSGGRSSVQTALRSLSGEGTAVDWFRGHVDELKALEPAG</sequence>
<evidence type="ECO:0000313" key="1">
    <source>
        <dbReference type="EMBL" id="KAK3691282.1"/>
    </source>
</evidence>
<keyword evidence="2" id="KW-1185">Reference proteome</keyword>
<name>A0ACC3MHZ6_9PEZI</name>
<keyword evidence="1" id="KW-0436">Ligase</keyword>
<dbReference type="Proteomes" id="UP001281147">
    <property type="component" value="Unassembled WGS sequence"/>
</dbReference>
<evidence type="ECO:0000313" key="2">
    <source>
        <dbReference type="Proteomes" id="UP001281147"/>
    </source>
</evidence>
<dbReference type="EMBL" id="JAUTXU010000269">
    <property type="protein sequence ID" value="KAK3691282.1"/>
    <property type="molecule type" value="Genomic_DNA"/>
</dbReference>
<keyword evidence="1" id="KW-0808">Transferase</keyword>